<dbReference type="EMBL" id="JACBZP010000001">
    <property type="protein sequence ID" value="NYI65933.1"/>
    <property type="molecule type" value="Genomic_DNA"/>
</dbReference>
<dbReference type="Pfam" id="PF04954">
    <property type="entry name" value="SIP"/>
    <property type="match status" value="1"/>
</dbReference>
<feature type="compositionally biased region" description="Basic and acidic residues" evidence="1">
    <location>
        <begin position="258"/>
        <end position="292"/>
    </location>
</feature>
<dbReference type="Pfam" id="PF08021">
    <property type="entry name" value="FAD_binding_9"/>
    <property type="match status" value="1"/>
</dbReference>
<name>A0A7Z0D0W0_9MICO</name>
<dbReference type="InterPro" id="IPR007037">
    <property type="entry name" value="SIP_rossman_dom"/>
</dbReference>
<dbReference type="CDD" id="cd06193">
    <property type="entry name" value="siderophore_interacting"/>
    <property type="match status" value="1"/>
</dbReference>
<dbReference type="InterPro" id="IPR039261">
    <property type="entry name" value="FNR_nucleotide-bd"/>
</dbReference>
<dbReference type="InterPro" id="IPR039374">
    <property type="entry name" value="SIP_fam"/>
</dbReference>
<dbReference type="Proteomes" id="UP000539111">
    <property type="component" value="Unassembled WGS sequence"/>
</dbReference>
<dbReference type="AlphaFoldDB" id="A0A7Z0D0W0"/>
<reference evidence="3 4" key="1">
    <citation type="submission" date="2020-07" db="EMBL/GenBank/DDBJ databases">
        <title>Sequencing the genomes of 1000 actinobacteria strains.</title>
        <authorList>
            <person name="Klenk H.-P."/>
        </authorList>
    </citation>
    <scope>NUCLEOTIDE SEQUENCE [LARGE SCALE GENOMIC DNA]</scope>
    <source>
        <strain evidence="3 4">DSM 26341</strain>
    </source>
</reference>
<keyword evidence="4" id="KW-1185">Reference proteome</keyword>
<proteinExistence type="predicted"/>
<dbReference type="PROSITE" id="PS51384">
    <property type="entry name" value="FAD_FR"/>
    <property type="match status" value="1"/>
</dbReference>
<dbReference type="InterPro" id="IPR017938">
    <property type="entry name" value="Riboflavin_synthase-like_b-brl"/>
</dbReference>
<gene>
    <name evidence="3" type="ORF">BJY26_000239</name>
</gene>
<dbReference type="Gene3D" id="3.40.50.80">
    <property type="entry name" value="Nucleotide-binding domain of ferredoxin-NADP reductase (FNR) module"/>
    <property type="match status" value="1"/>
</dbReference>
<dbReference type="InterPro" id="IPR017927">
    <property type="entry name" value="FAD-bd_FR_type"/>
</dbReference>
<dbReference type="RefSeq" id="WP_179424971.1">
    <property type="nucleotide sequence ID" value="NZ_JACBZP010000001.1"/>
</dbReference>
<dbReference type="FunFam" id="2.40.30.10:FF:000131">
    <property type="entry name" value="NADPH-dependent ferric siderophore reductase"/>
    <property type="match status" value="1"/>
</dbReference>
<sequence length="292" mass="32134">MVDSSPASVPPRKKRRLTHLTVTRVFPVTPHMIRVVAGGDALADFPDNGFTDAYVKVLFMKDGVDYPDPLDMEVVRAEYPREHQPAMRTYTVRYQTATELTLDFVVHGDEGIAGPWAAGARVGDDLYLLGPGGAYAPDPAADRHLLVGDESALPAVLRAIEQLPEGTRAEAFIEVGSAEEEQPIEPRTGLTVHWFHRGPDAPGTHLVPAVKAADWPGDDVHAFVHGEAGFVRDLRRYLLSERGMEKDRLSISGYWKSGKNDEGFRADKRAEKQAENQPDERAETKTETGARG</sequence>
<comment type="caution">
    <text evidence="3">The sequence shown here is derived from an EMBL/GenBank/DDBJ whole genome shotgun (WGS) entry which is preliminary data.</text>
</comment>
<evidence type="ECO:0000256" key="1">
    <source>
        <dbReference type="SAM" id="MobiDB-lite"/>
    </source>
</evidence>
<feature type="domain" description="FAD-binding FR-type" evidence="2">
    <location>
        <begin position="15"/>
        <end position="138"/>
    </location>
</feature>
<organism evidence="3 4">
    <name type="scientific">Spelaeicoccus albus</name>
    <dbReference type="NCBI Taxonomy" id="1280376"/>
    <lineage>
        <taxon>Bacteria</taxon>
        <taxon>Bacillati</taxon>
        <taxon>Actinomycetota</taxon>
        <taxon>Actinomycetes</taxon>
        <taxon>Micrococcales</taxon>
        <taxon>Brevibacteriaceae</taxon>
        <taxon>Spelaeicoccus</taxon>
    </lineage>
</organism>
<evidence type="ECO:0000259" key="2">
    <source>
        <dbReference type="PROSITE" id="PS51384"/>
    </source>
</evidence>
<evidence type="ECO:0000313" key="4">
    <source>
        <dbReference type="Proteomes" id="UP000539111"/>
    </source>
</evidence>
<evidence type="ECO:0000313" key="3">
    <source>
        <dbReference type="EMBL" id="NYI65933.1"/>
    </source>
</evidence>
<dbReference type="PANTHER" id="PTHR30157">
    <property type="entry name" value="FERRIC REDUCTASE, NADPH-DEPENDENT"/>
    <property type="match status" value="1"/>
</dbReference>
<feature type="region of interest" description="Disordered" evidence="1">
    <location>
        <begin position="255"/>
        <end position="292"/>
    </location>
</feature>
<dbReference type="InterPro" id="IPR013113">
    <property type="entry name" value="SIP_FAD-bd"/>
</dbReference>
<dbReference type="PANTHER" id="PTHR30157:SF0">
    <property type="entry name" value="NADPH-DEPENDENT FERRIC-CHELATE REDUCTASE"/>
    <property type="match status" value="1"/>
</dbReference>
<dbReference type="SUPFAM" id="SSF63380">
    <property type="entry name" value="Riboflavin synthase domain-like"/>
    <property type="match status" value="1"/>
</dbReference>
<dbReference type="GO" id="GO:0016491">
    <property type="term" value="F:oxidoreductase activity"/>
    <property type="evidence" value="ECO:0007669"/>
    <property type="project" value="InterPro"/>
</dbReference>
<dbReference type="Gene3D" id="2.40.30.10">
    <property type="entry name" value="Translation factors"/>
    <property type="match status" value="1"/>
</dbReference>
<accession>A0A7Z0D0W0</accession>
<protein>
    <submittedName>
        <fullName evidence="3">NADPH-dependent ferric siderophore reductase</fullName>
    </submittedName>
</protein>